<dbReference type="Gene3D" id="3.40.50.1110">
    <property type="entry name" value="SGNH hydrolase"/>
    <property type="match status" value="1"/>
</dbReference>
<dbReference type="Proteomes" id="UP001214250">
    <property type="component" value="Chromosome 1"/>
</dbReference>
<evidence type="ECO:0000256" key="1">
    <source>
        <dbReference type="ARBA" id="ARBA00022801"/>
    </source>
</evidence>
<dbReference type="InterPro" id="IPR039329">
    <property type="entry name" value="SIAE"/>
</dbReference>
<gene>
    <name evidence="3" type="ORF">PQO03_08540</name>
</gene>
<evidence type="ECO:0000259" key="2">
    <source>
        <dbReference type="Pfam" id="PF03629"/>
    </source>
</evidence>
<dbReference type="InterPro" id="IPR036514">
    <property type="entry name" value="SGNH_hydro_sf"/>
</dbReference>
<reference evidence="3 4" key="1">
    <citation type="submission" date="2023-02" db="EMBL/GenBank/DDBJ databases">
        <title>Genome sequence of Lentisphaera profundi SAORIC-696.</title>
        <authorList>
            <person name="Kim e."/>
            <person name="Cho J.-C."/>
            <person name="Choi A."/>
            <person name="Kang I."/>
        </authorList>
    </citation>
    <scope>NUCLEOTIDE SEQUENCE [LARGE SCALE GENOMIC DNA]</scope>
    <source>
        <strain evidence="3 4">SAORIC-696</strain>
    </source>
</reference>
<keyword evidence="1" id="KW-0378">Hydrolase</keyword>
<dbReference type="Pfam" id="PF03629">
    <property type="entry name" value="SASA"/>
    <property type="match status" value="1"/>
</dbReference>
<dbReference type="EMBL" id="CP117811">
    <property type="protein sequence ID" value="WDE95762.1"/>
    <property type="molecule type" value="Genomic_DNA"/>
</dbReference>
<keyword evidence="4" id="KW-1185">Reference proteome</keyword>
<dbReference type="InterPro" id="IPR005181">
    <property type="entry name" value="SASA"/>
</dbReference>
<dbReference type="RefSeq" id="WP_274149522.1">
    <property type="nucleotide sequence ID" value="NZ_CP117811.1"/>
</dbReference>
<dbReference type="SUPFAM" id="SSF52266">
    <property type="entry name" value="SGNH hydrolase"/>
    <property type="match status" value="1"/>
</dbReference>
<sequence length="448" mass="49693">MQLSKSILLLMIFTSSILQADTLKLSLPHIFSDHMVLQRNQEITIWGSTKAKAKVTVRLGKDLVSSKADSQGKWKVLLAARKANNQPVSLIIKSAGETKVINDILVGDIWLGSGQSNMEFPLKQTHLASASIAAANEPQIRCFHVPKTVSNKANSDINATWKLSSPKSIPDFSAVLYHFGKRLHDDLDVPIALINSSWGGSKIASWMSSNDKPGEMYNGMIAPLRDFKIKGCIWYQGEANVIKKDGEKYFGMMKSLIEGWRQFWGSDMPFYFVQIAPWSVYEAGELPSLWQAQLKTLKLPATGMVVVTDLVDNINDIHPKKKYEVGNRLALWALAKTYGKKDLFYSGPLMEKVVFQGKNARVHFKYADGLKSSDGKELKEFKIAGADGIYINAKAKIYGETVVLSANGLTPVSVQFGWHKIAKPNLVNKANLPASPFQSNKRTDETGK</sequence>
<dbReference type="PANTHER" id="PTHR22901">
    <property type="entry name" value="SIALATE O-ACETYLESTERASE"/>
    <property type="match status" value="1"/>
</dbReference>
<dbReference type="PANTHER" id="PTHR22901:SF0">
    <property type="entry name" value="SIALATE O-ACETYLESTERASE"/>
    <property type="match status" value="1"/>
</dbReference>
<name>A0ABY7VP76_9BACT</name>
<organism evidence="3 4">
    <name type="scientific">Lentisphaera profundi</name>
    <dbReference type="NCBI Taxonomy" id="1658616"/>
    <lineage>
        <taxon>Bacteria</taxon>
        <taxon>Pseudomonadati</taxon>
        <taxon>Lentisphaerota</taxon>
        <taxon>Lentisphaeria</taxon>
        <taxon>Lentisphaerales</taxon>
        <taxon>Lentisphaeraceae</taxon>
        <taxon>Lentisphaera</taxon>
    </lineage>
</organism>
<accession>A0ABY7VP76</accession>
<evidence type="ECO:0000313" key="4">
    <source>
        <dbReference type="Proteomes" id="UP001214250"/>
    </source>
</evidence>
<proteinExistence type="predicted"/>
<feature type="domain" description="Sialate O-acetylesterase" evidence="2">
    <location>
        <begin position="107"/>
        <end position="330"/>
    </location>
</feature>
<protein>
    <submittedName>
        <fullName evidence="3">Sialate O-acetylesterase</fullName>
    </submittedName>
</protein>
<evidence type="ECO:0000313" key="3">
    <source>
        <dbReference type="EMBL" id="WDE95762.1"/>
    </source>
</evidence>